<dbReference type="PANTHER" id="PTHR43048:SF3">
    <property type="entry name" value="METHYLMALONYL-COA EPIMERASE, MITOCHONDRIAL"/>
    <property type="match status" value="1"/>
</dbReference>
<dbReference type="Gene3D" id="3.10.180.10">
    <property type="entry name" value="2,3-Dihydroxybiphenyl 1,2-Dioxygenase, domain 1"/>
    <property type="match status" value="1"/>
</dbReference>
<dbReference type="GO" id="GO:0046491">
    <property type="term" value="P:L-methylmalonyl-CoA metabolic process"/>
    <property type="evidence" value="ECO:0007669"/>
    <property type="project" value="TreeGrafter"/>
</dbReference>
<dbReference type="InterPro" id="IPR051785">
    <property type="entry name" value="MMCE/EMCE_epimerase"/>
</dbReference>
<dbReference type="Proteomes" id="UP000177801">
    <property type="component" value="Unassembled WGS sequence"/>
</dbReference>
<evidence type="ECO:0000313" key="3">
    <source>
        <dbReference type="EMBL" id="OGY62589.1"/>
    </source>
</evidence>
<organism evidence="3 4">
    <name type="scientific">Candidatus Colwellbacteria bacterium RIFCSPLOWO2_12_FULL_46_17</name>
    <dbReference type="NCBI Taxonomy" id="1797695"/>
    <lineage>
        <taxon>Bacteria</taxon>
        <taxon>Candidatus Colwelliibacteriota</taxon>
    </lineage>
</organism>
<evidence type="ECO:0000313" key="4">
    <source>
        <dbReference type="Proteomes" id="UP000177801"/>
    </source>
</evidence>
<keyword evidence="1" id="KW-0479">Metal-binding</keyword>
<dbReference type="SUPFAM" id="SSF54593">
    <property type="entry name" value="Glyoxalase/Bleomycin resistance protein/Dihydroxybiphenyl dioxygenase"/>
    <property type="match status" value="1"/>
</dbReference>
<dbReference type="PROSITE" id="PS51819">
    <property type="entry name" value="VOC"/>
    <property type="match status" value="1"/>
</dbReference>
<name>A0A1G1ZDV1_9BACT</name>
<dbReference type="AlphaFoldDB" id="A0A1G1ZDV1"/>
<comment type="caution">
    <text evidence="3">The sequence shown here is derived from an EMBL/GenBank/DDBJ whole genome shotgun (WGS) entry which is preliminary data.</text>
</comment>
<dbReference type="EMBL" id="MHJD01000009">
    <property type="protein sequence ID" value="OGY62589.1"/>
    <property type="molecule type" value="Genomic_DNA"/>
</dbReference>
<sequence>MKAIRHSGIVISDREKALRFYQDLLGLTMHREMVESGDFISDILGLKDVKVNTMKLKADDGNLVELLHFVSHPRKVVPYELCDMGPTHVAFTVEDLDKEYERLTAAGVSFTVPPQVSVDGNAKVTFCKDPDGNYIELVQMLK</sequence>
<feature type="domain" description="VOC" evidence="2">
    <location>
        <begin position="3"/>
        <end position="140"/>
    </location>
</feature>
<dbReference type="InterPro" id="IPR004360">
    <property type="entry name" value="Glyas_Fos-R_dOase_dom"/>
</dbReference>
<protein>
    <recommendedName>
        <fullName evidence="2">VOC domain-containing protein</fullName>
    </recommendedName>
</protein>
<dbReference type="PANTHER" id="PTHR43048">
    <property type="entry name" value="METHYLMALONYL-COA EPIMERASE"/>
    <property type="match status" value="1"/>
</dbReference>
<gene>
    <name evidence="3" type="ORF">A3G58_02855</name>
</gene>
<dbReference type="Pfam" id="PF00903">
    <property type="entry name" value="Glyoxalase"/>
    <property type="match status" value="1"/>
</dbReference>
<dbReference type="InterPro" id="IPR029068">
    <property type="entry name" value="Glyas_Bleomycin-R_OHBP_Dase"/>
</dbReference>
<evidence type="ECO:0000259" key="2">
    <source>
        <dbReference type="PROSITE" id="PS51819"/>
    </source>
</evidence>
<dbReference type="InterPro" id="IPR037523">
    <property type="entry name" value="VOC_core"/>
</dbReference>
<dbReference type="GO" id="GO:0046872">
    <property type="term" value="F:metal ion binding"/>
    <property type="evidence" value="ECO:0007669"/>
    <property type="project" value="UniProtKB-KW"/>
</dbReference>
<dbReference type="GO" id="GO:0004493">
    <property type="term" value="F:methylmalonyl-CoA epimerase activity"/>
    <property type="evidence" value="ECO:0007669"/>
    <property type="project" value="TreeGrafter"/>
</dbReference>
<reference evidence="3 4" key="1">
    <citation type="journal article" date="2016" name="Nat. Commun.">
        <title>Thousands of microbial genomes shed light on interconnected biogeochemical processes in an aquifer system.</title>
        <authorList>
            <person name="Anantharaman K."/>
            <person name="Brown C.T."/>
            <person name="Hug L.A."/>
            <person name="Sharon I."/>
            <person name="Castelle C.J."/>
            <person name="Probst A.J."/>
            <person name="Thomas B.C."/>
            <person name="Singh A."/>
            <person name="Wilkins M.J."/>
            <person name="Karaoz U."/>
            <person name="Brodie E.L."/>
            <person name="Williams K.H."/>
            <person name="Hubbard S.S."/>
            <person name="Banfield J.F."/>
        </authorList>
    </citation>
    <scope>NUCLEOTIDE SEQUENCE [LARGE SCALE GENOMIC DNA]</scope>
</reference>
<proteinExistence type="predicted"/>
<evidence type="ECO:0000256" key="1">
    <source>
        <dbReference type="ARBA" id="ARBA00022723"/>
    </source>
</evidence>
<accession>A0A1G1ZDV1</accession>